<dbReference type="Pfam" id="PF13622">
    <property type="entry name" value="4HBT_3"/>
    <property type="match status" value="1"/>
</dbReference>
<dbReference type="SUPFAM" id="SSF54637">
    <property type="entry name" value="Thioesterase/thiol ester dehydrase-isomerase"/>
    <property type="match status" value="2"/>
</dbReference>
<dbReference type="RefSeq" id="WP_169495019.1">
    <property type="nucleotide sequence ID" value="NZ_JABBGM010000013.1"/>
</dbReference>
<comment type="caution">
    <text evidence="3">The sequence shown here is derived from an EMBL/GenBank/DDBJ whole genome shotgun (WGS) entry which is preliminary data.</text>
</comment>
<dbReference type="InterPro" id="IPR029069">
    <property type="entry name" value="HotDog_dom_sf"/>
</dbReference>
<dbReference type="Gene3D" id="2.40.160.210">
    <property type="entry name" value="Acyl-CoA thioesterase, double hotdog domain"/>
    <property type="match status" value="1"/>
</dbReference>
<dbReference type="AlphaFoldDB" id="A0A7Y0GC97"/>
<reference evidence="3 4" key="1">
    <citation type="submission" date="2020-04" db="EMBL/GenBank/DDBJ databases">
        <title>Novosphingobium sp. TW-4 isolated from soil.</title>
        <authorList>
            <person name="Dahal R.H."/>
            <person name="Chaudhary D.K."/>
        </authorList>
    </citation>
    <scope>NUCLEOTIDE SEQUENCE [LARGE SCALE GENOMIC DNA]</scope>
    <source>
        <strain evidence="3 4">TW-4</strain>
    </source>
</reference>
<dbReference type="InterPro" id="IPR042171">
    <property type="entry name" value="Acyl-CoA_hotdog"/>
</dbReference>
<evidence type="ECO:0000313" key="3">
    <source>
        <dbReference type="EMBL" id="NML95814.1"/>
    </source>
</evidence>
<accession>A0A7Y0GC97</accession>
<dbReference type="Proteomes" id="UP000583556">
    <property type="component" value="Unassembled WGS sequence"/>
</dbReference>
<proteinExistence type="predicted"/>
<evidence type="ECO:0000259" key="2">
    <source>
        <dbReference type="Pfam" id="PF20789"/>
    </source>
</evidence>
<feature type="domain" description="Acyl-CoA thioesterase-like N-terminal HotDog" evidence="1">
    <location>
        <begin position="43"/>
        <end position="124"/>
    </location>
</feature>
<dbReference type="InterPro" id="IPR049450">
    <property type="entry name" value="ACOT8-like_C"/>
</dbReference>
<keyword evidence="4" id="KW-1185">Reference proteome</keyword>
<organism evidence="3 4">
    <name type="scientific">Novosphingobium olei</name>
    <dbReference type="NCBI Taxonomy" id="2728851"/>
    <lineage>
        <taxon>Bacteria</taxon>
        <taxon>Pseudomonadati</taxon>
        <taxon>Pseudomonadota</taxon>
        <taxon>Alphaproteobacteria</taxon>
        <taxon>Sphingomonadales</taxon>
        <taxon>Sphingomonadaceae</taxon>
        <taxon>Novosphingobium</taxon>
    </lineage>
</organism>
<evidence type="ECO:0000259" key="1">
    <source>
        <dbReference type="Pfam" id="PF13622"/>
    </source>
</evidence>
<protein>
    <submittedName>
        <fullName evidence="3">Thioesterase family protein</fullName>
    </submittedName>
</protein>
<evidence type="ECO:0000313" key="4">
    <source>
        <dbReference type="Proteomes" id="UP000583556"/>
    </source>
</evidence>
<gene>
    <name evidence="3" type="ORF">HHL27_19245</name>
</gene>
<sequence length="300" mass="32453">MTTPSPAAVAAPLSAADQSAPHAPLPLFEQDGNRFVPTRAGRGYWQEGTLNGSAVAALTGWVIERDFGEDGLIPVRFCVDMLRMAPSEPLEVTTEAIHDGHRLKLIEARIVCGGKLVTRATCQFIRATQQPENPIWSTPAWDVPHPDTLPTLHRFTRWDARPIPADHARIARHAPPGGDAAHGNVPVLGDISAPERRQVWLKPLGEIVAGHALSPFMRVVVTGDFASPLTHSSRFGIDFVNTDFTAYLHRLPQGEWLGYELTGHLSEAGVAVGECRLHDLAGPVGTINVAAAAQVRRKKA</sequence>
<feature type="domain" description="Acyl-CoA thioesterase-like C-terminal" evidence="2">
    <location>
        <begin position="149"/>
        <end position="287"/>
    </location>
</feature>
<dbReference type="InterPro" id="IPR049449">
    <property type="entry name" value="TesB_ACOT8-like_N"/>
</dbReference>
<name>A0A7Y0GC97_9SPHN</name>
<dbReference type="EMBL" id="JABBGM010000013">
    <property type="protein sequence ID" value="NML95814.1"/>
    <property type="molecule type" value="Genomic_DNA"/>
</dbReference>
<dbReference type="Pfam" id="PF20789">
    <property type="entry name" value="4HBT_3C"/>
    <property type="match status" value="1"/>
</dbReference>